<evidence type="ECO:0000256" key="1">
    <source>
        <dbReference type="ARBA" id="ARBA00010641"/>
    </source>
</evidence>
<feature type="domain" description="RNA polymerase sigma-70 region 2" evidence="6">
    <location>
        <begin position="8"/>
        <end position="72"/>
    </location>
</feature>
<accession>A0ABW9UK83</accession>
<dbReference type="InterPro" id="IPR014304">
    <property type="entry name" value="RNA_pol_sigma-Z"/>
</dbReference>
<comment type="similarity">
    <text evidence="1">Belongs to the sigma-70 factor family. ECF subfamily.</text>
</comment>
<gene>
    <name evidence="8" type="primary">sigZ</name>
    <name evidence="8" type="ORF">GON05_32950</name>
</gene>
<dbReference type="CDD" id="cd06171">
    <property type="entry name" value="Sigma70_r4"/>
    <property type="match status" value="1"/>
</dbReference>
<dbReference type="InterPro" id="IPR013325">
    <property type="entry name" value="RNA_pol_sigma_r2"/>
</dbReference>
<feature type="domain" description="RNA polymerase sigma factor 70 region 4 type 2" evidence="7">
    <location>
        <begin position="101"/>
        <end position="152"/>
    </location>
</feature>
<dbReference type="PANTHER" id="PTHR43133:SF62">
    <property type="entry name" value="RNA POLYMERASE SIGMA FACTOR SIGZ"/>
    <property type="match status" value="1"/>
</dbReference>
<sequence length="189" mass="21992">MNTEEVWRSFYSPLRNFIIKRIKNDHDADDILQNVFMKIHANLDTLKDDQKLQSWIYQITRNSIIDYFRKEQSHLKTDLPHEFPIYQDEEMNDAIKELSACIRPMIQGLSDKFKQALELTELGDCTQKELSVQLGLSISGAKSRVQRGREKLKELLLNCCNFEFDRLGNIIDYTSRGTSNTKCSSSDCC</sequence>
<dbReference type="SUPFAM" id="SSF88659">
    <property type="entry name" value="Sigma3 and sigma4 domains of RNA polymerase sigma factors"/>
    <property type="match status" value="1"/>
</dbReference>
<organism evidence="8 9">
    <name type="scientific">Paenibacillus anseongense</name>
    <dbReference type="NCBI Taxonomy" id="2682845"/>
    <lineage>
        <taxon>Bacteria</taxon>
        <taxon>Bacillati</taxon>
        <taxon>Bacillota</taxon>
        <taxon>Bacilli</taxon>
        <taxon>Bacillales</taxon>
        <taxon>Paenibacillaceae</taxon>
        <taxon>Paenibacillus</taxon>
    </lineage>
</organism>
<dbReference type="Gene3D" id="1.10.10.10">
    <property type="entry name" value="Winged helix-like DNA-binding domain superfamily/Winged helix DNA-binding domain"/>
    <property type="match status" value="1"/>
</dbReference>
<evidence type="ECO:0000259" key="6">
    <source>
        <dbReference type="Pfam" id="PF04542"/>
    </source>
</evidence>
<keyword evidence="2" id="KW-0805">Transcription regulation</keyword>
<dbReference type="InterPro" id="IPR036388">
    <property type="entry name" value="WH-like_DNA-bd_sf"/>
</dbReference>
<dbReference type="Proteomes" id="UP000467637">
    <property type="component" value="Unassembled WGS sequence"/>
</dbReference>
<dbReference type="NCBIfam" id="NF007215">
    <property type="entry name" value="PRK09637.1"/>
    <property type="match status" value="1"/>
</dbReference>
<dbReference type="Gene3D" id="1.10.1740.10">
    <property type="match status" value="1"/>
</dbReference>
<dbReference type="InterPro" id="IPR014284">
    <property type="entry name" value="RNA_pol_sigma-70_dom"/>
</dbReference>
<keyword evidence="9" id="KW-1185">Reference proteome</keyword>
<dbReference type="NCBIfam" id="TIGR02959">
    <property type="entry name" value="SigZ"/>
    <property type="match status" value="1"/>
</dbReference>
<dbReference type="RefSeq" id="WP_157325483.1">
    <property type="nucleotide sequence ID" value="NZ_WSEM01000034.1"/>
</dbReference>
<dbReference type="SUPFAM" id="SSF88946">
    <property type="entry name" value="Sigma2 domain of RNA polymerase sigma factors"/>
    <property type="match status" value="1"/>
</dbReference>
<dbReference type="EMBL" id="WSEM01000034">
    <property type="protein sequence ID" value="MVQ39411.1"/>
    <property type="molecule type" value="Genomic_DNA"/>
</dbReference>
<protein>
    <recommendedName>
        <fullName evidence="5">RNA polymerase sigma factor SigZ</fullName>
    </recommendedName>
</protein>
<dbReference type="NCBIfam" id="TIGR02937">
    <property type="entry name" value="sigma70-ECF"/>
    <property type="match status" value="1"/>
</dbReference>
<dbReference type="InterPro" id="IPR007627">
    <property type="entry name" value="RNA_pol_sigma70_r2"/>
</dbReference>
<comment type="caution">
    <text evidence="8">The sequence shown here is derived from an EMBL/GenBank/DDBJ whole genome shotgun (WGS) entry which is preliminary data.</text>
</comment>
<keyword evidence="3" id="KW-0731">Sigma factor</keyword>
<proteinExistence type="inferred from homology"/>
<dbReference type="Pfam" id="PF08281">
    <property type="entry name" value="Sigma70_r4_2"/>
    <property type="match status" value="1"/>
</dbReference>
<evidence type="ECO:0000256" key="5">
    <source>
        <dbReference type="NCBIfam" id="TIGR02959"/>
    </source>
</evidence>
<dbReference type="PANTHER" id="PTHR43133">
    <property type="entry name" value="RNA POLYMERASE ECF-TYPE SIGMA FACTO"/>
    <property type="match status" value="1"/>
</dbReference>
<dbReference type="InterPro" id="IPR013324">
    <property type="entry name" value="RNA_pol_sigma_r3/r4-like"/>
</dbReference>
<evidence type="ECO:0000313" key="9">
    <source>
        <dbReference type="Proteomes" id="UP000467637"/>
    </source>
</evidence>
<evidence type="ECO:0000313" key="8">
    <source>
        <dbReference type="EMBL" id="MVQ39411.1"/>
    </source>
</evidence>
<name>A0ABW9UK83_9BACL</name>
<reference evidence="8 9" key="1">
    <citation type="submission" date="2019-12" db="EMBL/GenBank/DDBJ databases">
        <authorList>
            <person name="Huq M.A."/>
        </authorList>
    </citation>
    <scope>NUCLEOTIDE SEQUENCE [LARGE SCALE GENOMIC DNA]</scope>
    <source>
        <strain evidence="8 9">MAH-34</strain>
    </source>
</reference>
<evidence type="ECO:0000256" key="4">
    <source>
        <dbReference type="ARBA" id="ARBA00023163"/>
    </source>
</evidence>
<evidence type="ECO:0000259" key="7">
    <source>
        <dbReference type="Pfam" id="PF08281"/>
    </source>
</evidence>
<evidence type="ECO:0000256" key="3">
    <source>
        <dbReference type="ARBA" id="ARBA00023082"/>
    </source>
</evidence>
<keyword evidence="4" id="KW-0804">Transcription</keyword>
<dbReference type="InterPro" id="IPR039425">
    <property type="entry name" value="RNA_pol_sigma-70-like"/>
</dbReference>
<dbReference type="InterPro" id="IPR013249">
    <property type="entry name" value="RNA_pol_sigma70_r4_t2"/>
</dbReference>
<evidence type="ECO:0000256" key="2">
    <source>
        <dbReference type="ARBA" id="ARBA00023015"/>
    </source>
</evidence>
<dbReference type="Pfam" id="PF04542">
    <property type="entry name" value="Sigma70_r2"/>
    <property type="match status" value="1"/>
</dbReference>